<keyword evidence="2 5" id="KW-0812">Transmembrane</keyword>
<feature type="transmembrane region" description="Helical" evidence="5">
    <location>
        <begin position="77"/>
        <end position="100"/>
    </location>
</feature>
<proteinExistence type="predicted"/>
<comment type="subcellular location">
    <subcellularLocation>
        <location evidence="1">Membrane</location>
        <topology evidence="1">Multi-pass membrane protein</topology>
    </subcellularLocation>
</comment>
<evidence type="ECO:0000313" key="8">
    <source>
        <dbReference type="Proteomes" id="UP000799757"/>
    </source>
</evidence>
<feature type="transmembrane region" description="Helical" evidence="5">
    <location>
        <begin position="471"/>
        <end position="494"/>
    </location>
</feature>
<sequence length="556" mass="59149">MTSTLTVDVIELQPLPVLAFPNSSGSKDTFEIFNRFSENLEAINPPDVPKEASVPASSEGRPLSKLQLVMTILQPSLVTFFGSFTSGIITVGLPAIASSISLQRSLYLWPSSVYSLTSGAALLIAGSIADIIGARHVEVCGIFLLGIFILVCGFSQSGIQLVVFRALQGIALAMHIPASVSIISSAVPAGRARNIGFGCLGLSQPLGFSFGTVMSGIMIERIGWRFGFYLSGAAILTAAAASWFTLPKMKAEAEGLTMGDLLKKLWIEVDWVGGTIAGSGLALLSYVFAMVSADLSIIRSATTASLLAVSLVLLIAFPLWMRYRERKGQSALVPNSLWKSLPFASICALVALSYGAMNSMEIFSSLYFQEVQNHSTLIASLYLLPNLMVGVCINLSVGIFIDRLPAGWLIVGSSLLCAISPLIMALVNPNWKYYYLELWAQMLAPLGTNVLFTVGLIIVSDNFPERTQALAGAVFSTAAQFGTSLGVGVCQMVALGVMGSDVNSSGDPNSATSDDASDMLRGYRASFWTMFASMVFCVVIAIAGLRRTGKVGLKKD</sequence>
<feature type="transmembrane region" description="Helical" evidence="5">
    <location>
        <begin position="408"/>
        <end position="427"/>
    </location>
</feature>
<dbReference type="InterPro" id="IPR036259">
    <property type="entry name" value="MFS_trans_sf"/>
</dbReference>
<keyword evidence="3 5" id="KW-1133">Transmembrane helix</keyword>
<feature type="transmembrane region" description="Helical" evidence="5">
    <location>
        <begin position="162"/>
        <end position="183"/>
    </location>
</feature>
<dbReference type="GO" id="GO:0016020">
    <property type="term" value="C:membrane"/>
    <property type="evidence" value="ECO:0007669"/>
    <property type="project" value="UniProtKB-SubCell"/>
</dbReference>
<feature type="transmembrane region" description="Helical" evidence="5">
    <location>
        <begin position="377"/>
        <end position="401"/>
    </location>
</feature>
<dbReference type="Pfam" id="PF07690">
    <property type="entry name" value="MFS_1"/>
    <property type="match status" value="1"/>
</dbReference>
<gene>
    <name evidence="7" type="ORF">K505DRAFT_286274</name>
</gene>
<organism evidence="7 8">
    <name type="scientific">Melanomma pulvis-pyrius CBS 109.77</name>
    <dbReference type="NCBI Taxonomy" id="1314802"/>
    <lineage>
        <taxon>Eukaryota</taxon>
        <taxon>Fungi</taxon>
        <taxon>Dikarya</taxon>
        <taxon>Ascomycota</taxon>
        <taxon>Pezizomycotina</taxon>
        <taxon>Dothideomycetes</taxon>
        <taxon>Pleosporomycetidae</taxon>
        <taxon>Pleosporales</taxon>
        <taxon>Melanommataceae</taxon>
        <taxon>Melanomma</taxon>
    </lineage>
</organism>
<feature type="transmembrane region" description="Helical" evidence="5">
    <location>
        <begin position="297"/>
        <end position="320"/>
    </location>
</feature>
<evidence type="ECO:0000256" key="4">
    <source>
        <dbReference type="ARBA" id="ARBA00023136"/>
    </source>
</evidence>
<reference evidence="7" key="1">
    <citation type="journal article" date="2020" name="Stud. Mycol.">
        <title>101 Dothideomycetes genomes: a test case for predicting lifestyles and emergence of pathogens.</title>
        <authorList>
            <person name="Haridas S."/>
            <person name="Albert R."/>
            <person name="Binder M."/>
            <person name="Bloem J."/>
            <person name="Labutti K."/>
            <person name="Salamov A."/>
            <person name="Andreopoulos B."/>
            <person name="Baker S."/>
            <person name="Barry K."/>
            <person name="Bills G."/>
            <person name="Bluhm B."/>
            <person name="Cannon C."/>
            <person name="Castanera R."/>
            <person name="Culley D."/>
            <person name="Daum C."/>
            <person name="Ezra D."/>
            <person name="Gonzalez J."/>
            <person name="Henrissat B."/>
            <person name="Kuo A."/>
            <person name="Liang C."/>
            <person name="Lipzen A."/>
            <person name="Lutzoni F."/>
            <person name="Magnuson J."/>
            <person name="Mondo S."/>
            <person name="Nolan M."/>
            <person name="Ohm R."/>
            <person name="Pangilinan J."/>
            <person name="Park H.-J."/>
            <person name="Ramirez L."/>
            <person name="Alfaro M."/>
            <person name="Sun H."/>
            <person name="Tritt A."/>
            <person name="Yoshinaga Y."/>
            <person name="Zwiers L.-H."/>
            <person name="Turgeon B."/>
            <person name="Goodwin S."/>
            <person name="Spatafora J."/>
            <person name="Crous P."/>
            <person name="Grigoriev I."/>
        </authorList>
    </citation>
    <scope>NUCLEOTIDE SEQUENCE</scope>
    <source>
        <strain evidence="7">CBS 109.77</strain>
    </source>
</reference>
<evidence type="ECO:0000256" key="2">
    <source>
        <dbReference type="ARBA" id="ARBA00022692"/>
    </source>
</evidence>
<dbReference type="OrthoDB" id="2130629at2759"/>
<name>A0A6A6WWP9_9PLEO</name>
<dbReference type="PANTHER" id="PTHR42718">
    <property type="entry name" value="MAJOR FACILITATOR SUPERFAMILY MULTIDRUG TRANSPORTER MFSC"/>
    <property type="match status" value="1"/>
</dbReference>
<dbReference type="InterPro" id="IPR011701">
    <property type="entry name" value="MFS"/>
</dbReference>
<feature type="transmembrane region" description="Helical" evidence="5">
    <location>
        <begin position="195"/>
        <end position="214"/>
    </location>
</feature>
<protein>
    <submittedName>
        <fullName evidence="7">MFS general substrate transporter</fullName>
    </submittedName>
</protein>
<dbReference type="PANTHER" id="PTHR42718:SF27">
    <property type="entry name" value="TRANSPORTER, PUTATIVE-RELATED"/>
    <property type="match status" value="1"/>
</dbReference>
<feature type="transmembrane region" description="Helical" evidence="5">
    <location>
        <begin position="137"/>
        <end position="156"/>
    </location>
</feature>
<evidence type="ECO:0000256" key="3">
    <source>
        <dbReference type="ARBA" id="ARBA00022989"/>
    </source>
</evidence>
<dbReference type="SUPFAM" id="SSF103473">
    <property type="entry name" value="MFS general substrate transporter"/>
    <property type="match status" value="1"/>
</dbReference>
<dbReference type="Gene3D" id="1.20.1250.20">
    <property type="entry name" value="MFS general substrate transporter like domains"/>
    <property type="match status" value="2"/>
</dbReference>
<feature type="transmembrane region" description="Helical" evidence="5">
    <location>
        <begin position="106"/>
        <end position="125"/>
    </location>
</feature>
<feature type="domain" description="Major facilitator superfamily (MFS) profile" evidence="6">
    <location>
        <begin position="71"/>
        <end position="549"/>
    </location>
</feature>
<feature type="transmembrane region" description="Helical" evidence="5">
    <location>
        <begin position="525"/>
        <end position="545"/>
    </location>
</feature>
<evidence type="ECO:0000259" key="6">
    <source>
        <dbReference type="PROSITE" id="PS50850"/>
    </source>
</evidence>
<feature type="transmembrane region" description="Helical" evidence="5">
    <location>
        <begin position="341"/>
        <end position="357"/>
    </location>
</feature>
<accession>A0A6A6WWP9</accession>
<dbReference type="PROSITE" id="PS50850">
    <property type="entry name" value="MFS"/>
    <property type="match status" value="1"/>
</dbReference>
<dbReference type="AlphaFoldDB" id="A0A6A6WWP9"/>
<keyword evidence="4 5" id="KW-0472">Membrane</keyword>
<evidence type="ECO:0000313" key="7">
    <source>
        <dbReference type="EMBL" id="KAF2788341.1"/>
    </source>
</evidence>
<feature type="transmembrane region" description="Helical" evidence="5">
    <location>
        <begin position="226"/>
        <end position="246"/>
    </location>
</feature>
<evidence type="ECO:0000256" key="1">
    <source>
        <dbReference type="ARBA" id="ARBA00004141"/>
    </source>
</evidence>
<dbReference type="InterPro" id="IPR020846">
    <property type="entry name" value="MFS_dom"/>
</dbReference>
<dbReference type="GO" id="GO:0022857">
    <property type="term" value="F:transmembrane transporter activity"/>
    <property type="evidence" value="ECO:0007669"/>
    <property type="project" value="InterPro"/>
</dbReference>
<feature type="transmembrane region" description="Helical" evidence="5">
    <location>
        <begin position="267"/>
        <end position="291"/>
    </location>
</feature>
<evidence type="ECO:0000256" key="5">
    <source>
        <dbReference type="SAM" id="Phobius"/>
    </source>
</evidence>
<feature type="transmembrane region" description="Helical" evidence="5">
    <location>
        <begin position="439"/>
        <end position="459"/>
    </location>
</feature>
<dbReference type="Proteomes" id="UP000799757">
    <property type="component" value="Unassembled WGS sequence"/>
</dbReference>
<dbReference type="EMBL" id="MU002224">
    <property type="protein sequence ID" value="KAF2788341.1"/>
    <property type="molecule type" value="Genomic_DNA"/>
</dbReference>
<keyword evidence="8" id="KW-1185">Reference proteome</keyword>